<sequence>MVDVILLLALSVVVLAVGFAVQARFVERSRVANAFDYLEDIQFSQHRHFVRTGRYATRLADLDLSIPSPAYFAVGEIKVSKFDGRFSGWELRLHRVGAAPLFGPYAITFNGDGFDATESSVSASILPHDAEHVRINRVSTLAVLR</sequence>
<organism evidence="1 2">
    <name type="scientific">Novipirellula caenicola</name>
    <dbReference type="NCBI Taxonomy" id="1536901"/>
    <lineage>
        <taxon>Bacteria</taxon>
        <taxon>Pseudomonadati</taxon>
        <taxon>Planctomycetota</taxon>
        <taxon>Planctomycetia</taxon>
        <taxon>Pirellulales</taxon>
        <taxon>Pirellulaceae</taxon>
        <taxon>Novipirellula</taxon>
    </lineage>
</organism>
<name>A0ABP9VNZ9_9BACT</name>
<protein>
    <submittedName>
        <fullName evidence="1">Uncharacterized protein</fullName>
    </submittedName>
</protein>
<comment type="caution">
    <text evidence="1">The sequence shown here is derived from an EMBL/GenBank/DDBJ whole genome shotgun (WGS) entry which is preliminary data.</text>
</comment>
<evidence type="ECO:0000313" key="2">
    <source>
        <dbReference type="Proteomes" id="UP001416858"/>
    </source>
</evidence>
<reference evidence="1 2" key="1">
    <citation type="submission" date="2024-02" db="EMBL/GenBank/DDBJ databases">
        <title>Rhodopirellula caenicola NBRC 110016.</title>
        <authorList>
            <person name="Ichikawa N."/>
            <person name="Katano-Makiyama Y."/>
            <person name="Hidaka K."/>
        </authorList>
    </citation>
    <scope>NUCLEOTIDE SEQUENCE [LARGE SCALE GENOMIC DNA]</scope>
    <source>
        <strain evidence="1 2">NBRC 110016</strain>
    </source>
</reference>
<keyword evidence="2" id="KW-1185">Reference proteome</keyword>
<dbReference type="EMBL" id="BAABRO010000002">
    <property type="protein sequence ID" value="GAA5506015.1"/>
    <property type="molecule type" value="Genomic_DNA"/>
</dbReference>
<dbReference type="RefSeq" id="WP_345682983.1">
    <property type="nucleotide sequence ID" value="NZ_BAABRO010000002.1"/>
</dbReference>
<accession>A0ABP9VNZ9</accession>
<proteinExistence type="predicted"/>
<gene>
    <name evidence="1" type="ORF">Rcae01_01465</name>
</gene>
<dbReference type="Proteomes" id="UP001416858">
    <property type="component" value="Unassembled WGS sequence"/>
</dbReference>
<evidence type="ECO:0000313" key="1">
    <source>
        <dbReference type="EMBL" id="GAA5506015.1"/>
    </source>
</evidence>